<keyword evidence="1" id="KW-0472">Membrane</keyword>
<dbReference type="EMBL" id="QHJQ01000004">
    <property type="protein sequence ID" value="PXA04349.1"/>
    <property type="molecule type" value="Genomic_DNA"/>
</dbReference>
<evidence type="ECO:0000313" key="3">
    <source>
        <dbReference type="Proteomes" id="UP000247099"/>
    </source>
</evidence>
<dbReference type="AlphaFoldDB" id="A0A317ZKK7"/>
<keyword evidence="1" id="KW-0812">Transmembrane</keyword>
<accession>A0A317ZKK7</accession>
<comment type="caution">
    <text evidence="2">The sequence shown here is derived from an EMBL/GenBank/DDBJ whole genome shotgun (WGS) entry which is preliminary data.</text>
</comment>
<proteinExistence type="predicted"/>
<dbReference type="RefSeq" id="WP_110130802.1">
    <property type="nucleotide sequence ID" value="NZ_QHJQ01000004.1"/>
</dbReference>
<dbReference type="Proteomes" id="UP000247099">
    <property type="component" value="Unassembled WGS sequence"/>
</dbReference>
<evidence type="ECO:0000256" key="1">
    <source>
        <dbReference type="SAM" id="Phobius"/>
    </source>
</evidence>
<keyword evidence="3" id="KW-1185">Reference proteome</keyword>
<reference evidence="2 3" key="1">
    <citation type="submission" date="2018-05" db="EMBL/GenBank/DDBJ databases">
        <title>Coraliomargarita sinensis sp. nov., isolated from a marine solar saltern.</title>
        <authorList>
            <person name="Zhou L.Y."/>
        </authorList>
    </citation>
    <scope>NUCLEOTIDE SEQUENCE [LARGE SCALE GENOMIC DNA]</scope>
    <source>
        <strain evidence="2 3">WN38</strain>
    </source>
</reference>
<evidence type="ECO:0000313" key="2">
    <source>
        <dbReference type="EMBL" id="PXA04349.1"/>
    </source>
</evidence>
<name>A0A317ZKK7_9BACT</name>
<gene>
    <name evidence="2" type="ORF">DDZ13_07395</name>
</gene>
<feature type="transmembrane region" description="Helical" evidence="1">
    <location>
        <begin position="90"/>
        <end position="112"/>
    </location>
</feature>
<sequence>MISQLQRIKDSGCMRVKVLGPGEGNYCCAACSLLVDREFSVDNAPELPPSDCKCDGGSKIMYIAVEEPKEQTSQAALSEKTKDAGDKMQALGCALTIFVTIPILILFLLLFVF</sequence>
<organism evidence="2 3">
    <name type="scientific">Coraliomargarita sinensis</name>
    <dbReference type="NCBI Taxonomy" id="2174842"/>
    <lineage>
        <taxon>Bacteria</taxon>
        <taxon>Pseudomonadati</taxon>
        <taxon>Verrucomicrobiota</taxon>
        <taxon>Opitutia</taxon>
        <taxon>Puniceicoccales</taxon>
        <taxon>Coraliomargaritaceae</taxon>
        <taxon>Coraliomargarita</taxon>
    </lineage>
</organism>
<keyword evidence="1" id="KW-1133">Transmembrane helix</keyword>
<dbReference type="InParanoid" id="A0A317ZKK7"/>
<protein>
    <submittedName>
        <fullName evidence="2">Uncharacterized protein</fullName>
    </submittedName>
</protein>